<dbReference type="AlphaFoldDB" id="A0A8S9FMM4"/>
<comment type="caution">
    <text evidence="1">The sequence shown here is derived from an EMBL/GenBank/DDBJ whole genome shotgun (WGS) entry which is preliminary data.</text>
</comment>
<protein>
    <submittedName>
        <fullName evidence="1">Uncharacterized protein</fullName>
    </submittedName>
</protein>
<name>A0A8S9FMM4_BRACR</name>
<reference evidence="1" key="1">
    <citation type="submission" date="2019-12" db="EMBL/GenBank/DDBJ databases">
        <title>Genome sequencing and annotation of Brassica cretica.</title>
        <authorList>
            <person name="Studholme D.J."/>
            <person name="Sarris P.F."/>
        </authorList>
    </citation>
    <scope>NUCLEOTIDE SEQUENCE</scope>
    <source>
        <strain evidence="1">PFS-102/07</strain>
        <tissue evidence="1">Leaf</tissue>
    </source>
</reference>
<organism evidence="1">
    <name type="scientific">Brassica cretica</name>
    <name type="common">Mustard</name>
    <dbReference type="NCBI Taxonomy" id="69181"/>
    <lineage>
        <taxon>Eukaryota</taxon>
        <taxon>Viridiplantae</taxon>
        <taxon>Streptophyta</taxon>
        <taxon>Embryophyta</taxon>
        <taxon>Tracheophyta</taxon>
        <taxon>Spermatophyta</taxon>
        <taxon>Magnoliopsida</taxon>
        <taxon>eudicotyledons</taxon>
        <taxon>Gunneridae</taxon>
        <taxon>Pentapetalae</taxon>
        <taxon>rosids</taxon>
        <taxon>malvids</taxon>
        <taxon>Brassicales</taxon>
        <taxon>Brassicaceae</taxon>
        <taxon>Brassiceae</taxon>
        <taxon>Brassica</taxon>
    </lineage>
</organism>
<accession>A0A8S9FMM4</accession>
<sequence length="469" mass="53279">MSFSNFFWLLSAPSWIGVFLSPSLGISVSYNLSRNAALETLRGTDPEFPREVGSRRPGTWIWDLGSGTWDPGPGIWDLEAGTQNPEMNSNWNPELRGDRSHLFYGAHSQNRWWSSRYAAGRMELRYALMIMECPCRFAGDRGQGHVLVGELEIVAWAREGLLWVKYSPDGCRIRELWSWMFSLIDGRVPHRWTSFFFLRKIPSSLSWLSGKWEISIYLKAGEITWPRRRRKVLDMGAGTRDWKQDPDLGAGTRDPEAENNMTFFIGLYKLHHRITLPLLIVLKCAYALCQRICGLVGDIWASICHRCVSNSGGDWSLGRDCLSMVKAAGSSGSAVDGPDSRVGDRSHLFYGAHGRNRWWSRRYAFMSMECPCRCAGDRGLGQKIPSSLSWLPDKWKISVYLKAGEITWPGRWRKVPYLGAGTCDRRQDPYLGAGTRDPEAENRTLGGMDLEDESWSNLFMEYFSPTLAT</sequence>
<gene>
    <name evidence="1" type="ORF">F2Q70_00030040</name>
</gene>
<proteinExistence type="predicted"/>
<dbReference type="EMBL" id="QGKY02002305">
    <property type="protein sequence ID" value="KAF2533677.1"/>
    <property type="molecule type" value="Genomic_DNA"/>
</dbReference>
<evidence type="ECO:0000313" key="1">
    <source>
        <dbReference type="EMBL" id="KAF2533677.1"/>
    </source>
</evidence>